<evidence type="ECO:0000256" key="4">
    <source>
        <dbReference type="ARBA" id="ARBA00023015"/>
    </source>
</evidence>
<feature type="domain" description="GATA-type" evidence="8">
    <location>
        <begin position="372"/>
        <end position="423"/>
    </location>
</feature>
<evidence type="ECO:0000259" key="8">
    <source>
        <dbReference type="PROSITE" id="PS50114"/>
    </source>
</evidence>
<keyword evidence="1" id="KW-0479">Metal-binding</keyword>
<dbReference type="Pfam" id="PF00320">
    <property type="entry name" value="GATA"/>
    <property type="match status" value="1"/>
</dbReference>
<dbReference type="GO" id="GO:0008270">
    <property type="term" value="F:zinc ion binding"/>
    <property type="evidence" value="ECO:0007669"/>
    <property type="project" value="UniProtKB-KW"/>
</dbReference>
<feature type="compositionally biased region" description="Pro residues" evidence="7">
    <location>
        <begin position="197"/>
        <end position="221"/>
    </location>
</feature>
<keyword evidence="2 6" id="KW-0863">Zinc-finger</keyword>
<sequence length="424" mass="46426">MATATILQPTSHHPSAHSSAYPTTAAAISNMISSEPGKPAGVPAVLDAKDSTSRQSLPSISDVLKVAEPRQFQPPAPPSMQPTSSFPSPFTSGPRGSYSDGDKHASPQTLHPSSFPARQEPPSTYADSPRSSFHGRPGLPAVPERRPSPPLRPDIPPHHMTEAQRAHDPHHPLNNGAYAHPPPTVPPLPTGPYAHGPLPPGQVPLPGYPISPHRAGPPGPHPYDHRGPPPPHPDDVDPASRARYESARHFEQWPYPGALARVAQSARTVFNFAEAYHRIASEQSGSPPMPERLPTDHEIAEMLNTTDLVKRSLEQVRDLVHQSAQSERIRDSAKPKGPYDDDDVAMYTDHMKAPQYIAETKKRRGRAAPPGRCHSCNRIDTPEWRRGPDGARTLCNACGLHYAKLERKRQLEARQIRPKHDERP</sequence>
<gene>
    <name evidence="9" type="ORF">NLU13_4519</name>
</gene>
<feature type="compositionally biased region" description="Low complexity" evidence="7">
    <location>
        <begin position="81"/>
        <end position="97"/>
    </location>
</feature>
<evidence type="ECO:0000256" key="2">
    <source>
        <dbReference type="ARBA" id="ARBA00022771"/>
    </source>
</evidence>
<dbReference type="SUPFAM" id="SSF57716">
    <property type="entry name" value="Glucocorticoid receptor-like (DNA-binding domain)"/>
    <property type="match status" value="1"/>
</dbReference>
<evidence type="ECO:0000256" key="6">
    <source>
        <dbReference type="PROSITE-ProRule" id="PRU00094"/>
    </source>
</evidence>
<name>A0AA39GJU3_SARSR</name>
<dbReference type="PROSITE" id="PS50114">
    <property type="entry name" value="GATA_ZN_FINGER_2"/>
    <property type="match status" value="1"/>
</dbReference>
<dbReference type="Gene3D" id="3.30.50.10">
    <property type="entry name" value="Erythroid Transcription Factor GATA-1, subunit A"/>
    <property type="match status" value="1"/>
</dbReference>
<feature type="compositionally biased region" description="Pro residues" evidence="7">
    <location>
        <begin position="180"/>
        <end position="190"/>
    </location>
</feature>
<dbReference type="InterPro" id="IPR000679">
    <property type="entry name" value="Znf_GATA"/>
</dbReference>
<feature type="compositionally biased region" description="Polar residues" evidence="7">
    <location>
        <begin position="121"/>
        <end position="131"/>
    </location>
</feature>
<evidence type="ECO:0000313" key="9">
    <source>
        <dbReference type="EMBL" id="KAK0388274.1"/>
    </source>
</evidence>
<evidence type="ECO:0000256" key="3">
    <source>
        <dbReference type="ARBA" id="ARBA00022833"/>
    </source>
</evidence>
<dbReference type="Proteomes" id="UP001175261">
    <property type="component" value="Unassembled WGS sequence"/>
</dbReference>
<dbReference type="InterPro" id="IPR013088">
    <property type="entry name" value="Znf_NHR/GATA"/>
</dbReference>
<keyword evidence="5" id="KW-0804">Transcription</keyword>
<feature type="compositionally biased region" description="Basic and acidic residues" evidence="7">
    <location>
        <begin position="155"/>
        <end position="171"/>
    </location>
</feature>
<evidence type="ECO:0000313" key="10">
    <source>
        <dbReference type="Proteomes" id="UP001175261"/>
    </source>
</evidence>
<keyword evidence="3" id="KW-0862">Zinc</keyword>
<dbReference type="PANTHER" id="PTHR47172">
    <property type="entry name" value="OS01G0976800 PROTEIN"/>
    <property type="match status" value="1"/>
</dbReference>
<evidence type="ECO:0000256" key="1">
    <source>
        <dbReference type="ARBA" id="ARBA00022723"/>
    </source>
</evidence>
<feature type="compositionally biased region" description="Basic and acidic residues" evidence="7">
    <location>
        <begin position="327"/>
        <end position="339"/>
    </location>
</feature>
<feature type="region of interest" description="Disordered" evidence="7">
    <location>
        <begin position="321"/>
        <end position="340"/>
    </location>
</feature>
<feature type="compositionally biased region" description="Low complexity" evidence="7">
    <location>
        <begin position="9"/>
        <end position="23"/>
    </location>
</feature>
<keyword evidence="4" id="KW-0805">Transcription regulation</keyword>
<comment type="caution">
    <text evidence="9">The sequence shown here is derived from an EMBL/GenBank/DDBJ whole genome shotgun (WGS) entry which is preliminary data.</text>
</comment>
<dbReference type="CDD" id="cd00202">
    <property type="entry name" value="ZnF_GATA"/>
    <property type="match status" value="1"/>
</dbReference>
<dbReference type="PANTHER" id="PTHR47172:SF24">
    <property type="entry name" value="GATA ZINC FINGER DOMAIN-CONTAINING PROTEIN 14-RELATED"/>
    <property type="match status" value="1"/>
</dbReference>
<keyword evidence="10" id="KW-1185">Reference proteome</keyword>
<dbReference type="AlphaFoldDB" id="A0AA39GJU3"/>
<dbReference type="PROSITE" id="PS00344">
    <property type="entry name" value="GATA_ZN_FINGER_1"/>
    <property type="match status" value="1"/>
</dbReference>
<protein>
    <recommendedName>
        <fullName evidence="8">GATA-type domain-containing protein</fullName>
    </recommendedName>
</protein>
<evidence type="ECO:0000256" key="7">
    <source>
        <dbReference type="SAM" id="MobiDB-lite"/>
    </source>
</evidence>
<feature type="region of interest" description="Disordered" evidence="7">
    <location>
        <begin position="1"/>
        <end position="247"/>
    </location>
</feature>
<dbReference type="GO" id="GO:0043565">
    <property type="term" value="F:sequence-specific DNA binding"/>
    <property type="evidence" value="ECO:0007669"/>
    <property type="project" value="InterPro"/>
</dbReference>
<reference evidence="9" key="1">
    <citation type="submission" date="2022-10" db="EMBL/GenBank/DDBJ databases">
        <title>Determination and structural analysis of whole genome sequence of Sarocladium strictum F4-1.</title>
        <authorList>
            <person name="Hu L."/>
            <person name="Jiang Y."/>
        </authorList>
    </citation>
    <scope>NUCLEOTIDE SEQUENCE</scope>
    <source>
        <strain evidence="9">F4-1</strain>
    </source>
</reference>
<accession>A0AA39GJU3</accession>
<evidence type="ECO:0000256" key="5">
    <source>
        <dbReference type="ARBA" id="ARBA00023163"/>
    </source>
</evidence>
<dbReference type="SMART" id="SM00401">
    <property type="entry name" value="ZnF_GATA"/>
    <property type="match status" value="1"/>
</dbReference>
<feature type="region of interest" description="Disordered" evidence="7">
    <location>
        <begin position="360"/>
        <end position="388"/>
    </location>
</feature>
<organism evidence="9 10">
    <name type="scientific">Sarocladium strictum</name>
    <name type="common">Black bundle disease fungus</name>
    <name type="synonym">Acremonium strictum</name>
    <dbReference type="NCBI Taxonomy" id="5046"/>
    <lineage>
        <taxon>Eukaryota</taxon>
        <taxon>Fungi</taxon>
        <taxon>Dikarya</taxon>
        <taxon>Ascomycota</taxon>
        <taxon>Pezizomycotina</taxon>
        <taxon>Sordariomycetes</taxon>
        <taxon>Hypocreomycetidae</taxon>
        <taxon>Hypocreales</taxon>
        <taxon>Sarocladiaceae</taxon>
        <taxon>Sarocladium</taxon>
    </lineage>
</organism>
<dbReference type="EMBL" id="JAPDFR010000003">
    <property type="protein sequence ID" value="KAK0388274.1"/>
    <property type="molecule type" value="Genomic_DNA"/>
</dbReference>
<proteinExistence type="predicted"/>
<dbReference type="GO" id="GO:0006355">
    <property type="term" value="P:regulation of DNA-templated transcription"/>
    <property type="evidence" value="ECO:0007669"/>
    <property type="project" value="InterPro"/>
</dbReference>
<feature type="compositionally biased region" description="Basic and acidic residues" evidence="7">
    <location>
        <begin position="222"/>
        <end position="247"/>
    </location>
</feature>